<evidence type="ECO:0000256" key="4">
    <source>
        <dbReference type="ARBA" id="ARBA00022989"/>
    </source>
</evidence>
<accession>A0ABV3LLL0</accession>
<proteinExistence type="predicted"/>
<feature type="transmembrane region" description="Helical" evidence="7">
    <location>
        <begin position="316"/>
        <end position="333"/>
    </location>
</feature>
<feature type="transmembrane region" description="Helical" evidence="7">
    <location>
        <begin position="458"/>
        <end position="482"/>
    </location>
</feature>
<dbReference type="Pfam" id="PF03772">
    <property type="entry name" value="Competence"/>
    <property type="match status" value="1"/>
</dbReference>
<dbReference type="Pfam" id="PF00753">
    <property type="entry name" value="Lactamase_B"/>
    <property type="match status" value="1"/>
</dbReference>
<feature type="transmembrane region" description="Helical" evidence="7">
    <location>
        <begin position="368"/>
        <end position="389"/>
    </location>
</feature>
<protein>
    <submittedName>
        <fullName evidence="9">ComEC/Rec2 family competence protein</fullName>
    </submittedName>
</protein>
<organism evidence="9 10">
    <name type="scientific">Microbacterium profundi</name>
    <dbReference type="NCBI Taxonomy" id="450380"/>
    <lineage>
        <taxon>Bacteria</taxon>
        <taxon>Bacillati</taxon>
        <taxon>Actinomycetota</taxon>
        <taxon>Actinomycetes</taxon>
        <taxon>Micrococcales</taxon>
        <taxon>Microbacteriaceae</taxon>
        <taxon>Microbacterium</taxon>
    </lineage>
</organism>
<gene>
    <name evidence="9" type="ORF">AB0301_14490</name>
</gene>
<feature type="compositionally biased region" description="Acidic residues" evidence="6">
    <location>
        <begin position="773"/>
        <end position="793"/>
    </location>
</feature>
<evidence type="ECO:0000313" key="9">
    <source>
        <dbReference type="EMBL" id="MEW1976265.1"/>
    </source>
</evidence>
<feature type="transmembrane region" description="Helical" evidence="7">
    <location>
        <begin position="339"/>
        <end position="356"/>
    </location>
</feature>
<evidence type="ECO:0000256" key="2">
    <source>
        <dbReference type="ARBA" id="ARBA00022475"/>
    </source>
</evidence>
<keyword evidence="2" id="KW-1003">Cell membrane</keyword>
<feature type="transmembrane region" description="Helical" evidence="7">
    <location>
        <begin position="270"/>
        <end position="287"/>
    </location>
</feature>
<feature type="region of interest" description="Disordered" evidence="6">
    <location>
        <begin position="768"/>
        <end position="793"/>
    </location>
</feature>
<keyword evidence="5 7" id="KW-0472">Membrane</keyword>
<dbReference type="InterPro" id="IPR004477">
    <property type="entry name" value="ComEC_N"/>
</dbReference>
<dbReference type="PANTHER" id="PTHR30619">
    <property type="entry name" value="DNA INTERNALIZATION/COMPETENCE PROTEIN COMEC/REC2"/>
    <property type="match status" value="1"/>
</dbReference>
<reference evidence="9 10" key="1">
    <citation type="submission" date="2024-06" db="EMBL/GenBank/DDBJ databases">
        <title>The Natural Products Discovery Center: Release of the First 8490 Sequenced Strains for Exploring Actinobacteria Biosynthetic Diversity.</title>
        <authorList>
            <person name="Kalkreuter E."/>
            <person name="Kautsar S.A."/>
            <person name="Yang D."/>
            <person name="Bader C.D."/>
            <person name="Teijaro C.N."/>
            <person name="Fluegel L."/>
            <person name="Davis C.M."/>
            <person name="Simpson J.R."/>
            <person name="Lauterbach L."/>
            <person name="Steele A.D."/>
            <person name="Gui C."/>
            <person name="Meng S."/>
            <person name="Li G."/>
            <person name="Viehrig K."/>
            <person name="Ye F."/>
            <person name="Su P."/>
            <person name="Kiefer A.F."/>
            <person name="Nichols A."/>
            <person name="Cepeda A.J."/>
            <person name="Yan W."/>
            <person name="Fan B."/>
            <person name="Jiang Y."/>
            <person name="Adhikari A."/>
            <person name="Zheng C.-J."/>
            <person name="Schuster L."/>
            <person name="Cowan T.M."/>
            <person name="Smanski M.J."/>
            <person name="Chevrette M.G."/>
            <person name="De Carvalho L.P.S."/>
            <person name="Shen B."/>
        </authorList>
    </citation>
    <scope>NUCLEOTIDE SEQUENCE [LARGE SCALE GENOMIC DNA]</scope>
    <source>
        <strain evidence="9 10">NPDC077434</strain>
    </source>
</reference>
<dbReference type="InterPro" id="IPR052159">
    <property type="entry name" value="Competence_DNA_uptake"/>
</dbReference>
<comment type="caution">
    <text evidence="9">The sequence shown here is derived from an EMBL/GenBank/DDBJ whole genome shotgun (WGS) entry which is preliminary data.</text>
</comment>
<evidence type="ECO:0000259" key="8">
    <source>
        <dbReference type="SMART" id="SM00849"/>
    </source>
</evidence>
<dbReference type="InterPro" id="IPR035681">
    <property type="entry name" value="ComA-like_MBL"/>
</dbReference>
<feature type="transmembrane region" description="Helical" evidence="7">
    <location>
        <begin position="240"/>
        <end position="263"/>
    </location>
</feature>
<dbReference type="SMART" id="SM00849">
    <property type="entry name" value="Lactamase_B"/>
    <property type="match status" value="1"/>
</dbReference>
<comment type="subcellular location">
    <subcellularLocation>
        <location evidence="1">Cell membrane</location>
        <topology evidence="1">Multi-pass membrane protein</topology>
    </subcellularLocation>
</comment>
<dbReference type="RefSeq" id="WP_366233279.1">
    <property type="nucleotide sequence ID" value="NZ_JBFBMH010000026.1"/>
</dbReference>
<dbReference type="SUPFAM" id="SSF56281">
    <property type="entry name" value="Metallo-hydrolase/oxidoreductase"/>
    <property type="match status" value="1"/>
</dbReference>
<feature type="domain" description="Metallo-beta-lactamase" evidence="8">
    <location>
        <begin position="534"/>
        <end position="722"/>
    </location>
</feature>
<evidence type="ECO:0000256" key="7">
    <source>
        <dbReference type="SAM" id="Phobius"/>
    </source>
</evidence>
<feature type="transmembrane region" description="Helical" evidence="7">
    <location>
        <begin position="494"/>
        <end position="512"/>
    </location>
</feature>
<name>A0ABV3LLL0_9MICO</name>
<feature type="transmembrane region" description="Helical" evidence="7">
    <location>
        <begin position="430"/>
        <end position="452"/>
    </location>
</feature>
<dbReference type="Proteomes" id="UP001553715">
    <property type="component" value="Unassembled WGS sequence"/>
</dbReference>
<feature type="transmembrane region" description="Helical" evidence="7">
    <location>
        <begin position="20"/>
        <end position="44"/>
    </location>
</feature>
<dbReference type="CDD" id="cd07731">
    <property type="entry name" value="ComA-like_MBL-fold"/>
    <property type="match status" value="1"/>
</dbReference>
<dbReference type="PANTHER" id="PTHR30619:SF1">
    <property type="entry name" value="RECOMBINATION PROTEIN 2"/>
    <property type="match status" value="1"/>
</dbReference>
<dbReference type="InterPro" id="IPR036866">
    <property type="entry name" value="RibonucZ/Hydroxyglut_hydro"/>
</dbReference>
<evidence type="ECO:0000256" key="5">
    <source>
        <dbReference type="ARBA" id="ARBA00023136"/>
    </source>
</evidence>
<feature type="transmembrane region" description="Helical" evidence="7">
    <location>
        <begin position="65"/>
        <end position="87"/>
    </location>
</feature>
<evidence type="ECO:0000256" key="1">
    <source>
        <dbReference type="ARBA" id="ARBA00004651"/>
    </source>
</evidence>
<feature type="transmembrane region" description="Helical" evidence="7">
    <location>
        <begin position="395"/>
        <end position="418"/>
    </location>
</feature>
<evidence type="ECO:0000313" key="10">
    <source>
        <dbReference type="Proteomes" id="UP001553715"/>
    </source>
</evidence>
<evidence type="ECO:0000256" key="3">
    <source>
        <dbReference type="ARBA" id="ARBA00022692"/>
    </source>
</evidence>
<keyword evidence="10" id="KW-1185">Reference proteome</keyword>
<dbReference type="NCBIfam" id="TIGR00360">
    <property type="entry name" value="ComEC_N-term"/>
    <property type="match status" value="1"/>
</dbReference>
<keyword evidence="3 7" id="KW-0812">Transmembrane</keyword>
<dbReference type="EMBL" id="JBFBMH010000026">
    <property type="protein sequence ID" value="MEW1976265.1"/>
    <property type="molecule type" value="Genomic_DNA"/>
</dbReference>
<keyword evidence="4 7" id="KW-1133">Transmembrane helix</keyword>
<dbReference type="Gene3D" id="3.60.15.10">
    <property type="entry name" value="Ribonuclease Z/Hydroxyacylglutathione hydrolase-like"/>
    <property type="match status" value="1"/>
</dbReference>
<feature type="transmembrane region" description="Helical" evidence="7">
    <location>
        <begin position="293"/>
        <end position="309"/>
    </location>
</feature>
<dbReference type="InterPro" id="IPR001279">
    <property type="entry name" value="Metallo-B-lactamas"/>
</dbReference>
<evidence type="ECO:0000256" key="6">
    <source>
        <dbReference type="SAM" id="MobiDB-lite"/>
    </source>
</evidence>
<sequence>MPVAGGVWAISLLCAFLPGAAWWGAVGGGLLGAAALGALVHAHLRADARRRTDDDLRSFDAARARGGLFAIVVLAAAAAAMTAGFAMPQRTAAAELDGRVIDVYAEISSSSAAGSDGRLWFDAQTSHAGIASRPEPLTVPIRIGVERVPGLDLGSVIRVTGQVMVTDPGERAALVMFATEVEIVTPAQGVFAVAAQVREDFVERAVRLPEPGAGLLPGLAVGDTRAVTQELDDAMLASGLSHLTAVSGANCAIVVGAVFWLVALCGGGRTLRVVIALTALAAFVVLVTPEPSVIRAAVMAAIAMLTVLCGRPSAGVGVLCLAVAGILIADPWLSATPGFALSAAATAALIVLAPPLARGLARWMPHPLALAIAIPLAAQLVCGPIIALFSEQQSIVAIVANMIAGPAAPIATVIGLLACLAAPIPPLADLLAACAWLPAAWISATATVSAGLPGAQLAVIPGIAAALLVAVVSASIGVLLSVDGIAARRGVRGVSVVVLVVAVALLGARMLLAGPLVGTTVPEAWSIAACDVGQGDALVVRSQQRVALIDTGMEAEPLSTCLSALGIGRIDLLVLTHFDADHVGAAASMVGRVGTVLHGPVGSPEDSRLLSEFEEGGAALIDASTGMHGTLGEASWKVLWPRKDSAAFPAGNDASVVLEFDGGDVPRSLFLGDLSATPQRMLRDQLRGTYAVVKVAHHGSADQDTGMYDLLRPAAAIFSVGVDNDYGHPRAETLALLEAAGAVALRTDQQGRILIGTDAGELVLWTERADEAAGADETVEEPGEEPGDVDDPQ</sequence>